<evidence type="ECO:0000313" key="3">
    <source>
        <dbReference type="EMBL" id="KAA2245810.1"/>
    </source>
</evidence>
<name>A0A5B2W507_9BACT</name>
<keyword evidence="1" id="KW-0175">Coiled coil</keyword>
<dbReference type="Pfam" id="PF11276">
    <property type="entry name" value="DUF3078"/>
    <property type="match status" value="1"/>
</dbReference>
<evidence type="ECO:0000256" key="2">
    <source>
        <dbReference type="SAM" id="SignalP"/>
    </source>
</evidence>
<dbReference type="AlphaFoldDB" id="A0A5B2W507"/>
<sequence>MKRIVLLFFCCLLGAYTLQAQDWRQEREDMEKKLKMAQDDTLKARWRKGGLFNVNVNQGSLSNWAAGGDKFSFSIASSFTGYIAYRQGRHSWDNGIDLAYGYVNTTSLGGRKSDDRIDLTSKYGYDIGNKWFASALLNMRTQFTNGYLYDSVPPRLTSRFFSPAYILFAPGFDYKPNDELSVFLTPVSARFVVVMDDTLASRGAYGVDTGKHVLTQVGAYISVNWAKEIMKNVTYKGRLDLFTDYRHNPQNIDIFWTNALMLKVNKYISANLNVDLIYDDDVREFVNEKTGVKGPRLQVKQVIGVGFSARF</sequence>
<evidence type="ECO:0000313" key="4">
    <source>
        <dbReference type="Proteomes" id="UP000324611"/>
    </source>
</evidence>
<keyword evidence="4" id="KW-1185">Reference proteome</keyword>
<reference evidence="3 4" key="2">
    <citation type="submission" date="2019-09" db="EMBL/GenBank/DDBJ databases">
        <authorList>
            <person name="Jin C."/>
        </authorList>
    </citation>
    <scope>NUCLEOTIDE SEQUENCE [LARGE SCALE GENOMIC DNA]</scope>
    <source>
        <strain evidence="3 4">BN140078</strain>
    </source>
</reference>
<dbReference type="Proteomes" id="UP000324611">
    <property type="component" value="Unassembled WGS sequence"/>
</dbReference>
<protein>
    <submittedName>
        <fullName evidence="3">DUF3078 domain-containing protein</fullName>
    </submittedName>
</protein>
<proteinExistence type="predicted"/>
<accession>A0A5B2W507</accession>
<dbReference type="InterPro" id="IPR021428">
    <property type="entry name" value="DUF3078"/>
</dbReference>
<feature type="coiled-coil region" evidence="1">
    <location>
        <begin position="13"/>
        <end position="40"/>
    </location>
</feature>
<comment type="caution">
    <text evidence="3">The sequence shown here is derived from an EMBL/GenBank/DDBJ whole genome shotgun (WGS) entry which is preliminary data.</text>
</comment>
<keyword evidence="2" id="KW-0732">Signal</keyword>
<feature type="signal peptide" evidence="2">
    <location>
        <begin position="1"/>
        <end position="20"/>
    </location>
</feature>
<dbReference type="EMBL" id="VUOC01000001">
    <property type="protein sequence ID" value="KAA2245810.1"/>
    <property type="molecule type" value="Genomic_DNA"/>
</dbReference>
<reference evidence="3 4" key="1">
    <citation type="submission" date="2019-09" db="EMBL/GenBank/DDBJ databases">
        <title>Chitinophaga ginsengihumi sp. nov., isolated from soil of ginseng rhizosphere.</title>
        <authorList>
            <person name="Lee J."/>
        </authorList>
    </citation>
    <scope>NUCLEOTIDE SEQUENCE [LARGE SCALE GENOMIC DNA]</scope>
    <source>
        <strain evidence="3 4">BN140078</strain>
    </source>
</reference>
<feature type="chain" id="PRO_5022678333" evidence="2">
    <location>
        <begin position="21"/>
        <end position="311"/>
    </location>
</feature>
<gene>
    <name evidence="3" type="ORF">F0L74_01160</name>
</gene>
<organism evidence="3 4">
    <name type="scientific">Chitinophaga agrisoli</name>
    <dbReference type="NCBI Taxonomy" id="2607653"/>
    <lineage>
        <taxon>Bacteria</taxon>
        <taxon>Pseudomonadati</taxon>
        <taxon>Bacteroidota</taxon>
        <taxon>Chitinophagia</taxon>
        <taxon>Chitinophagales</taxon>
        <taxon>Chitinophagaceae</taxon>
        <taxon>Chitinophaga</taxon>
    </lineage>
</organism>
<evidence type="ECO:0000256" key="1">
    <source>
        <dbReference type="SAM" id="Coils"/>
    </source>
</evidence>